<keyword evidence="5 11" id="KW-0862">Zinc</keyword>
<reference evidence="15" key="2">
    <citation type="journal article" date="2016" name="Sci. Rep.">
        <title>Dictyocaulus viviparus genome, variome and transcriptome elucidate lungworm biology and support future intervention.</title>
        <authorList>
            <person name="McNulty S.N."/>
            <person name="Strube C."/>
            <person name="Rosa B.A."/>
            <person name="Martin J.C."/>
            <person name="Tyagi R."/>
            <person name="Choi Y.J."/>
            <person name="Wang Q."/>
            <person name="Hallsworth Pepin K."/>
            <person name="Zhang X."/>
            <person name="Ozersky P."/>
            <person name="Wilson R.K."/>
            <person name="Sternberg P.W."/>
            <person name="Gasser R.B."/>
            <person name="Mitreva M."/>
        </authorList>
    </citation>
    <scope>NUCLEOTIDE SEQUENCE [LARGE SCALE GENOMIC DNA]</scope>
    <source>
        <strain evidence="15">HannoverDv2000</strain>
    </source>
</reference>
<evidence type="ECO:0000313" key="15">
    <source>
        <dbReference type="Proteomes" id="UP000053766"/>
    </source>
</evidence>
<evidence type="ECO:0000256" key="10">
    <source>
        <dbReference type="ARBA" id="ARBA00023242"/>
    </source>
</evidence>
<evidence type="ECO:0000256" key="4">
    <source>
        <dbReference type="ARBA" id="ARBA00022723"/>
    </source>
</evidence>
<sequence length="392" mass="44847">MSTVLQGNNNSDEVVMVHATQRSNSVMLTPPRNRVFHQPPTNNVKSRKLLAVGITPQTKSSKNLDYVVGGAMTKNGNTLYCKAEMMVPFTFTYASECDPRSRIRVRAEYTEERYTNKPVERCPNHLVKDGSDVKMHFVRCEHAETEYLDSNENYALRIPLCDTTGFMFTCFSSCSGGINRRPVQLTFVLEGVDGSRLEMFSVPLKVCANPLRDASKEDERKFEHNFETTYNNVVATQRKRVQRVGNDLNKRARYRDAIDDNCQLIECHFVDAIKMKKCLWYLANEEKFDQLICMEMDNNPFRDICVVTTDTTLKAWLNKRDIGLGSLIDKFECHSIFTLGDLAKTFARFGFEPGQCSILNKAFQDWYRKNRAIAAGQEKKNGLARYPQLPVS</sequence>
<dbReference type="InterPro" id="IPR054106">
    <property type="entry name" value="CEP-1_C"/>
</dbReference>
<evidence type="ECO:0000256" key="3">
    <source>
        <dbReference type="ARBA" id="ARBA00022703"/>
    </source>
</evidence>
<proteinExistence type="inferred from homology"/>
<dbReference type="GO" id="GO:0000978">
    <property type="term" value="F:RNA polymerase II cis-regulatory region sequence-specific DNA binding"/>
    <property type="evidence" value="ECO:0007669"/>
    <property type="project" value="TreeGrafter"/>
</dbReference>
<dbReference type="Gene3D" id="2.60.40.720">
    <property type="match status" value="1"/>
</dbReference>
<dbReference type="Pfam" id="PF00870">
    <property type="entry name" value="P53"/>
    <property type="match status" value="1"/>
</dbReference>
<keyword evidence="9" id="KW-0804">Transcription</keyword>
<dbReference type="STRING" id="29172.A0A0D8Y6I2"/>
<dbReference type="InterPro" id="IPR008967">
    <property type="entry name" value="p53-like_TF_DNA-bd_sf"/>
</dbReference>
<dbReference type="InterPro" id="IPR002117">
    <property type="entry name" value="p53_tumour_suppressor"/>
</dbReference>
<dbReference type="OrthoDB" id="5915660at2759"/>
<accession>A0A0D8Y6I2</accession>
<evidence type="ECO:0000256" key="6">
    <source>
        <dbReference type="ARBA" id="ARBA00023015"/>
    </source>
</evidence>
<evidence type="ECO:0000256" key="8">
    <source>
        <dbReference type="ARBA" id="ARBA00023159"/>
    </source>
</evidence>
<dbReference type="AlphaFoldDB" id="A0A0D8Y6I2"/>
<evidence type="ECO:0000256" key="5">
    <source>
        <dbReference type="ARBA" id="ARBA00022833"/>
    </source>
</evidence>
<dbReference type="InterPro" id="IPR012346">
    <property type="entry name" value="p53/RUNT-type_TF_DNA-bd_sf"/>
</dbReference>
<evidence type="ECO:0000256" key="7">
    <source>
        <dbReference type="ARBA" id="ARBA00023125"/>
    </source>
</evidence>
<name>A0A0D8Y6I2_DICVI</name>
<dbReference type="SUPFAM" id="SSF49417">
    <property type="entry name" value="p53-like transcription factors"/>
    <property type="match status" value="1"/>
</dbReference>
<comment type="cofactor">
    <cofactor evidence="11">
        <name>Zn(2+)</name>
        <dbReference type="ChEBI" id="CHEBI:29105"/>
    </cofactor>
    <text evidence="11">Binds 1 zinc ion per subunit.</text>
</comment>
<dbReference type="GO" id="GO:0000981">
    <property type="term" value="F:DNA-binding transcription factor activity, RNA polymerase II-specific"/>
    <property type="evidence" value="ECO:0007669"/>
    <property type="project" value="TreeGrafter"/>
</dbReference>
<dbReference type="EMBL" id="KN716176">
    <property type="protein sequence ID" value="KJH51792.1"/>
    <property type="molecule type" value="Genomic_DNA"/>
</dbReference>
<keyword evidence="4 11" id="KW-0479">Metal-binding</keyword>
<dbReference type="PANTHER" id="PTHR11447">
    <property type="entry name" value="CELLULAR TUMOR ANTIGEN P53"/>
    <property type="match status" value="1"/>
</dbReference>
<organism evidence="14 15">
    <name type="scientific">Dictyocaulus viviparus</name>
    <name type="common">Bovine lungworm</name>
    <dbReference type="NCBI Taxonomy" id="29172"/>
    <lineage>
        <taxon>Eukaryota</taxon>
        <taxon>Metazoa</taxon>
        <taxon>Ecdysozoa</taxon>
        <taxon>Nematoda</taxon>
        <taxon>Chromadorea</taxon>
        <taxon>Rhabditida</taxon>
        <taxon>Rhabditina</taxon>
        <taxon>Rhabditomorpha</taxon>
        <taxon>Strongyloidea</taxon>
        <taxon>Metastrongylidae</taxon>
        <taxon>Dictyocaulus</taxon>
    </lineage>
</organism>
<dbReference type="InterPro" id="IPR011615">
    <property type="entry name" value="p53_DNA-bd"/>
</dbReference>
<dbReference type="GO" id="GO:0005634">
    <property type="term" value="C:nucleus"/>
    <property type="evidence" value="ECO:0007669"/>
    <property type="project" value="UniProtKB-SubCell"/>
</dbReference>
<feature type="binding site" evidence="11">
    <location>
        <position position="170"/>
    </location>
    <ligand>
        <name>Zn(2+)</name>
        <dbReference type="ChEBI" id="CHEBI:29105"/>
    </ligand>
</feature>
<feature type="binding site" evidence="11">
    <location>
        <position position="174"/>
    </location>
    <ligand>
        <name>Zn(2+)</name>
        <dbReference type="ChEBI" id="CHEBI:29105"/>
    </ligand>
</feature>
<keyword evidence="10" id="KW-0539">Nucleus</keyword>
<dbReference type="GO" id="GO:0006915">
    <property type="term" value="P:apoptotic process"/>
    <property type="evidence" value="ECO:0007669"/>
    <property type="project" value="UniProtKB-KW"/>
</dbReference>
<dbReference type="Pfam" id="PF21907">
    <property type="entry name" value="SAM_CEP-1_C"/>
    <property type="match status" value="1"/>
</dbReference>
<comment type="subcellular location">
    <subcellularLocation>
        <location evidence="1">Nucleus</location>
    </subcellularLocation>
</comment>
<feature type="binding site" evidence="11">
    <location>
        <position position="122"/>
    </location>
    <ligand>
        <name>Zn(2+)</name>
        <dbReference type="ChEBI" id="CHEBI:29105"/>
    </ligand>
</feature>
<keyword evidence="6" id="KW-0805">Transcription regulation</keyword>
<feature type="domain" description="CEP-1 C-terminal SAM" evidence="13">
    <location>
        <begin position="275"/>
        <end position="368"/>
    </location>
</feature>
<evidence type="ECO:0000259" key="13">
    <source>
        <dbReference type="Pfam" id="PF21907"/>
    </source>
</evidence>
<keyword evidence="7 14" id="KW-0238">DNA-binding</keyword>
<gene>
    <name evidence="14" type="ORF">DICVIV_01983</name>
</gene>
<dbReference type="Proteomes" id="UP000053766">
    <property type="component" value="Unassembled WGS sequence"/>
</dbReference>
<comment type="similarity">
    <text evidence="2">Belongs to the p53 family.</text>
</comment>
<evidence type="ECO:0000256" key="11">
    <source>
        <dbReference type="PIRSR" id="PIRSR602117-1"/>
    </source>
</evidence>
<keyword evidence="8" id="KW-0010">Activator</keyword>
<evidence type="ECO:0000256" key="2">
    <source>
        <dbReference type="ARBA" id="ARBA00006167"/>
    </source>
</evidence>
<protein>
    <submittedName>
        <fullName evidence="14">p53 DNA-binding domain protein</fullName>
    </submittedName>
</protein>
<feature type="domain" description="p53 DNA-binding" evidence="12">
    <location>
        <begin position="72"/>
        <end position="220"/>
    </location>
</feature>
<evidence type="ECO:0000256" key="1">
    <source>
        <dbReference type="ARBA" id="ARBA00004123"/>
    </source>
</evidence>
<dbReference type="PANTHER" id="PTHR11447:SF16">
    <property type="entry name" value="P53 PROTEIN LONG FORM VARIANT 1"/>
    <property type="match status" value="1"/>
</dbReference>
<feature type="binding site" evidence="11">
    <location>
        <position position="125"/>
    </location>
    <ligand>
        <name>Zn(2+)</name>
        <dbReference type="ChEBI" id="CHEBI:29105"/>
    </ligand>
</feature>
<keyword evidence="3" id="KW-0053">Apoptosis</keyword>
<evidence type="ECO:0000313" key="14">
    <source>
        <dbReference type="EMBL" id="KJH51792.1"/>
    </source>
</evidence>
<reference evidence="14 15" key="1">
    <citation type="submission" date="2013-11" db="EMBL/GenBank/DDBJ databases">
        <title>Draft genome of the bovine lungworm Dictyocaulus viviparus.</title>
        <authorList>
            <person name="Mitreva M."/>
        </authorList>
    </citation>
    <scope>NUCLEOTIDE SEQUENCE [LARGE SCALE GENOMIC DNA]</scope>
    <source>
        <strain evidence="14 15">HannoverDv2000</strain>
    </source>
</reference>
<dbReference type="GO" id="GO:0046872">
    <property type="term" value="F:metal ion binding"/>
    <property type="evidence" value="ECO:0007669"/>
    <property type="project" value="UniProtKB-KW"/>
</dbReference>
<evidence type="ECO:0000259" key="12">
    <source>
        <dbReference type="Pfam" id="PF00870"/>
    </source>
</evidence>
<keyword evidence="15" id="KW-1185">Reference proteome</keyword>
<evidence type="ECO:0000256" key="9">
    <source>
        <dbReference type="ARBA" id="ARBA00023163"/>
    </source>
</evidence>